<gene>
    <name evidence="1" type="ORF">A2406_04355</name>
</gene>
<dbReference type="EMBL" id="MHKQ01000007">
    <property type="protein sequence ID" value="OGY94509.1"/>
    <property type="molecule type" value="Genomic_DNA"/>
</dbReference>
<accession>A0A1G2C137</accession>
<evidence type="ECO:0000313" key="1">
    <source>
        <dbReference type="EMBL" id="OGY94509.1"/>
    </source>
</evidence>
<protein>
    <submittedName>
        <fullName evidence="1">Uncharacterized protein</fullName>
    </submittedName>
</protein>
<sequence length="96" mass="10718">MPLEKVEDIGLENESGIFCKYCVSDDGSVKSCQKIFFGGVQFFMGAVPGTERALAERLTRKNMKALSYWQTHEHECLNGSEASAEEYDEAMSKLAQ</sequence>
<comment type="caution">
    <text evidence="1">The sequence shown here is derived from an EMBL/GenBank/DDBJ whole genome shotgun (WGS) entry which is preliminary data.</text>
</comment>
<evidence type="ECO:0000313" key="2">
    <source>
        <dbReference type="Proteomes" id="UP000177626"/>
    </source>
</evidence>
<name>A0A1G2C137_9BACT</name>
<dbReference type="Proteomes" id="UP000177626">
    <property type="component" value="Unassembled WGS sequence"/>
</dbReference>
<reference evidence="1 2" key="1">
    <citation type="journal article" date="2016" name="Nat. Commun.">
        <title>Thousands of microbial genomes shed light on interconnected biogeochemical processes in an aquifer system.</title>
        <authorList>
            <person name="Anantharaman K."/>
            <person name="Brown C.T."/>
            <person name="Hug L.A."/>
            <person name="Sharon I."/>
            <person name="Castelle C.J."/>
            <person name="Probst A.J."/>
            <person name="Thomas B.C."/>
            <person name="Singh A."/>
            <person name="Wilkins M.J."/>
            <person name="Karaoz U."/>
            <person name="Brodie E.L."/>
            <person name="Williams K.H."/>
            <person name="Hubbard S.S."/>
            <person name="Banfield J.F."/>
        </authorList>
    </citation>
    <scope>NUCLEOTIDE SEQUENCE [LARGE SCALE GENOMIC DNA]</scope>
</reference>
<proteinExistence type="predicted"/>
<organism evidence="1 2">
    <name type="scientific">Candidatus Komeilibacteria bacterium RIFOXYC1_FULL_37_11</name>
    <dbReference type="NCBI Taxonomy" id="1798555"/>
    <lineage>
        <taxon>Bacteria</taxon>
        <taxon>Candidatus Komeiliibacteriota</taxon>
    </lineage>
</organism>
<dbReference type="AlphaFoldDB" id="A0A1G2C137"/>